<evidence type="ECO:0000313" key="1">
    <source>
        <dbReference type="EMBL" id="KAH8102394.1"/>
    </source>
</evidence>
<organism evidence="1 2">
    <name type="scientific">Cristinia sonorae</name>
    <dbReference type="NCBI Taxonomy" id="1940300"/>
    <lineage>
        <taxon>Eukaryota</taxon>
        <taxon>Fungi</taxon>
        <taxon>Dikarya</taxon>
        <taxon>Basidiomycota</taxon>
        <taxon>Agaricomycotina</taxon>
        <taxon>Agaricomycetes</taxon>
        <taxon>Agaricomycetidae</taxon>
        <taxon>Agaricales</taxon>
        <taxon>Pleurotineae</taxon>
        <taxon>Stephanosporaceae</taxon>
        <taxon>Cristinia</taxon>
    </lineage>
</organism>
<gene>
    <name evidence="1" type="ORF">BXZ70DRAFT_1006323</name>
</gene>
<sequence length="142" mass="16802">MPFPTLSYIFMLVDTTPQNDAERRYGFPSIPIELFAANGFQFRGFIEECSEHIWERDRYDLVQFDVSPSRLWKQEVLQSTISHPVPLFLDEFQQPVNAEGTPVGSQSMRFKLEMEFWTKGDSVYYRLFETLLDWRISSPLYL</sequence>
<reference evidence="1" key="1">
    <citation type="journal article" date="2021" name="New Phytol.">
        <title>Evolutionary innovations through gain and loss of genes in the ectomycorrhizal Boletales.</title>
        <authorList>
            <person name="Wu G."/>
            <person name="Miyauchi S."/>
            <person name="Morin E."/>
            <person name="Kuo A."/>
            <person name="Drula E."/>
            <person name="Varga T."/>
            <person name="Kohler A."/>
            <person name="Feng B."/>
            <person name="Cao Y."/>
            <person name="Lipzen A."/>
            <person name="Daum C."/>
            <person name="Hundley H."/>
            <person name="Pangilinan J."/>
            <person name="Johnson J."/>
            <person name="Barry K."/>
            <person name="LaButti K."/>
            <person name="Ng V."/>
            <person name="Ahrendt S."/>
            <person name="Min B."/>
            <person name="Choi I.G."/>
            <person name="Park H."/>
            <person name="Plett J.M."/>
            <person name="Magnuson J."/>
            <person name="Spatafora J.W."/>
            <person name="Nagy L.G."/>
            <person name="Henrissat B."/>
            <person name="Grigoriev I.V."/>
            <person name="Yang Z.L."/>
            <person name="Xu J."/>
            <person name="Martin F.M."/>
        </authorList>
    </citation>
    <scope>NUCLEOTIDE SEQUENCE</scope>
    <source>
        <strain evidence="1">KKN 215</strain>
    </source>
</reference>
<evidence type="ECO:0000313" key="2">
    <source>
        <dbReference type="Proteomes" id="UP000813824"/>
    </source>
</evidence>
<dbReference type="EMBL" id="JAEVFJ010000009">
    <property type="protein sequence ID" value="KAH8102394.1"/>
    <property type="molecule type" value="Genomic_DNA"/>
</dbReference>
<comment type="caution">
    <text evidence="1">The sequence shown here is derived from an EMBL/GenBank/DDBJ whole genome shotgun (WGS) entry which is preliminary data.</text>
</comment>
<dbReference type="Proteomes" id="UP000813824">
    <property type="component" value="Unassembled WGS sequence"/>
</dbReference>
<keyword evidence="2" id="KW-1185">Reference proteome</keyword>
<name>A0A8K0XRY5_9AGAR</name>
<dbReference type="AlphaFoldDB" id="A0A8K0XRY5"/>
<proteinExistence type="predicted"/>
<protein>
    <submittedName>
        <fullName evidence="1">Uncharacterized protein</fullName>
    </submittedName>
</protein>
<accession>A0A8K0XRY5</accession>